<reference evidence="5 6" key="2">
    <citation type="journal article" date="2015" name="Antonie Van Leeuwenhoek">
        <title>Thioclava indica sp. nov., isolated from surface seawater of the Indian Ocean.</title>
        <authorList>
            <person name="Liu Y."/>
            <person name="Lai Q."/>
            <person name="Du J."/>
            <person name="Xu H."/>
            <person name="Jiang L."/>
            <person name="Shao Z."/>
        </authorList>
    </citation>
    <scope>NUCLEOTIDE SEQUENCE [LARGE SCALE GENOMIC DNA]</scope>
    <source>
        <strain evidence="5 6">13D2W-2</strain>
    </source>
</reference>
<gene>
    <name evidence="5" type="ORF">DW2_00200</name>
</gene>
<evidence type="ECO:0000256" key="3">
    <source>
        <dbReference type="PIRSR" id="PIRSR005962-1"/>
    </source>
</evidence>
<proteinExistence type="inferred from homology"/>
<feature type="binding site" evidence="3">
    <location>
        <position position="359"/>
    </location>
    <ligand>
        <name>Mn(2+)</name>
        <dbReference type="ChEBI" id="CHEBI:29035"/>
        <label>2</label>
    </ligand>
</feature>
<evidence type="ECO:0000313" key="5">
    <source>
        <dbReference type="EMBL" id="KFE36532.1"/>
    </source>
</evidence>
<dbReference type="FunFam" id="3.30.70.360:FF:000014">
    <property type="entry name" value="N-acyl-L-amino acid amidohydrolase"/>
    <property type="match status" value="1"/>
</dbReference>
<dbReference type="EMBL" id="AQRC01000001">
    <property type="protein sequence ID" value="KFE36532.1"/>
    <property type="molecule type" value="Genomic_DNA"/>
</dbReference>
<feature type="binding site" evidence="3">
    <location>
        <position position="100"/>
    </location>
    <ligand>
        <name>Mn(2+)</name>
        <dbReference type="ChEBI" id="CHEBI:29035"/>
        <label>2</label>
    </ligand>
</feature>
<name>A0A085U0N5_9RHOB</name>
<feature type="binding site" evidence="3">
    <location>
        <position position="161"/>
    </location>
    <ligand>
        <name>Mn(2+)</name>
        <dbReference type="ChEBI" id="CHEBI:29035"/>
        <label>2</label>
    </ligand>
</feature>
<protein>
    <submittedName>
        <fullName evidence="5">Hippurate hydrolase</fullName>
    </submittedName>
</protein>
<dbReference type="InterPro" id="IPR036264">
    <property type="entry name" value="Bact_exopeptidase_dim_dom"/>
</dbReference>
<evidence type="ECO:0000256" key="2">
    <source>
        <dbReference type="ARBA" id="ARBA00022801"/>
    </source>
</evidence>
<comment type="similarity">
    <text evidence="1">Belongs to the peptidase M20 family.</text>
</comment>
<dbReference type="NCBIfam" id="TIGR01891">
    <property type="entry name" value="amidohydrolases"/>
    <property type="match status" value="1"/>
</dbReference>
<dbReference type="InterPro" id="IPR011650">
    <property type="entry name" value="Peptidase_M20_dimer"/>
</dbReference>
<dbReference type="Gene3D" id="3.30.70.360">
    <property type="match status" value="1"/>
</dbReference>
<keyword evidence="3" id="KW-0464">Manganese</keyword>
<dbReference type="CDD" id="cd05666">
    <property type="entry name" value="M20_Acy1-like"/>
    <property type="match status" value="1"/>
</dbReference>
<dbReference type="eggNOG" id="COG1473">
    <property type="taxonomic scope" value="Bacteria"/>
</dbReference>
<evidence type="ECO:0000259" key="4">
    <source>
        <dbReference type="Pfam" id="PF07687"/>
    </source>
</evidence>
<dbReference type="Pfam" id="PF01546">
    <property type="entry name" value="Peptidase_M20"/>
    <property type="match status" value="1"/>
</dbReference>
<dbReference type="PANTHER" id="PTHR11014:SF63">
    <property type="entry name" value="METALLOPEPTIDASE, PUTATIVE (AFU_ORTHOLOGUE AFUA_6G09600)-RELATED"/>
    <property type="match status" value="1"/>
</dbReference>
<keyword evidence="3" id="KW-0479">Metal-binding</keyword>
<feature type="binding site" evidence="3">
    <location>
        <position position="135"/>
    </location>
    <ligand>
        <name>Mn(2+)</name>
        <dbReference type="ChEBI" id="CHEBI:29035"/>
        <label>2</label>
    </ligand>
</feature>
<sequence length="390" mass="42026">MNILPAIRAMEDQLVEWRHALHRRPELAFEEHGTAAFIAQQLRDVGLEVHEGLAGTGVIGVLRNGEGPRVGLRADIDALPISELTGADYASEITGKMHACGHDGHTTMLLGAAQAMAADPPGPGTVVFIFQPAEENEGGARVMIEDGLLEQFPLDSTYALHNWPGLEAGKIAMRAGPVMAAFDTFELKVTGKGSHGAMPHEGIDPITLTAQLQMAWQTIVSRAVDPTDATVISVTQIHAGHTLNVIPDEVTLRGTVRTLRPATRDFVQAEMTHRAEMIAEAFHAKAELIYQRRYPATINDPEAAETARRAAEAIVGRDAVQTDYTPSMASEDFAFLLEKVPGAYGWIGNGSAEGGRNLHSPHYDFNDAILPLGVQFFVEVAHRALAGSND</sequence>
<dbReference type="InterPro" id="IPR017439">
    <property type="entry name" value="Amidohydrolase"/>
</dbReference>
<keyword evidence="6" id="KW-1185">Reference proteome</keyword>
<dbReference type="Gene3D" id="3.40.630.10">
    <property type="entry name" value="Zn peptidases"/>
    <property type="match status" value="1"/>
</dbReference>
<evidence type="ECO:0000313" key="6">
    <source>
        <dbReference type="Proteomes" id="UP000028607"/>
    </source>
</evidence>
<dbReference type="SUPFAM" id="SSF55031">
    <property type="entry name" value="Bacterial exopeptidase dimerisation domain"/>
    <property type="match status" value="1"/>
</dbReference>
<feature type="domain" description="Peptidase M20 dimerisation" evidence="4">
    <location>
        <begin position="184"/>
        <end position="276"/>
    </location>
</feature>
<dbReference type="InterPro" id="IPR002933">
    <property type="entry name" value="Peptidase_M20"/>
</dbReference>
<dbReference type="PATRIC" id="fig|1317124.6.peg.35"/>
<dbReference type="OrthoDB" id="9777385at2"/>
<keyword evidence="2 5" id="KW-0378">Hydrolase</keyword>
<dbReference type="Pfam" id="PF07687">
    <property type="entry name" value="M20_dimer"/>
    <property type="match status" value="1"/>
</dbReference>
<comment type="caution">
    <text evidence="5">The sequence shown here is derived from an EMBL/GenBank/DDBJ whole genome shotgun (WGS) entry which is preliminary data.</text>
</comment>
<dbReference type="Proteomes" id="UP000028607">
    <property type="component" value="Unassembled WGS sequence"/>
</dbReference>
<reference evidence="6" key="1">
    <citation type="submission" date="2013-04" db="EMBL/GenBank/DDBJ databases">
        <title>Thioclava sp. 13D2W-2 Genome Sequencing.</title>
        <authorList>
            <person name="Lai Q."/>
            <person name="Li G."/>
            <person name="Shao Z."/>
        </authorList>
    </citation>
    <scope>NUCLEOTIDE SEQUENCE [LARGE SCALE GENOMIC DNA]</scope>
    <source>
        <strain evidence="6">13D2W-2</strain>
    </source>
</reference>
<dbReference type="GO" id="GO:0016787">
    <property type="term" value="F:hydrolase activity"/>
    <property type="evidence" value="ECO:0007669"/>
    <property type="project" value="UniProtKB-KW"/>
</dbReference>
<dbReference type="RefSeq" id="WP_038142392.1">
    <property type="nucleotide sequence ID" value="NZ_AQRC01000001.1"/>
</dbReference>
<organism evidence="5 6">
    <name type="scientific">Thioclava atlantica</name>
    <dbReference type="NCBI Taxonomy" id="1317124"/>
    <lineage>
        <taxon>Bacteria</taxon>
        <taxon>Pseudomonadati</taxon>
        <taxon>Pseudomonadota</taxon>
        <taxon>Alphaproteobacteria</taxon>
        <taxon>Rhodobacterales</taxon>
        <taxon>Paracoccaceae</taxon>
        <taxon>Thioclava</taxon>
    </lineage>
</organism>
<accession>A0A085U0N5</accession>
<dbReference type="STRING" id="1317124.DW2_00200"/>
<feature type="binding site" evidence="3">
    <location>
        <position position="102"/>
    </location>
    <ligand>
        <name>Mn(2+)</name>
        <dbReference type="ChEBI" id="CHEBI:29035"/>
        <label>2</label>
    </ligand>
</feature>
<dbReference type="PANTHER" id="PTHR11014">
    <property type="entry name" value="PEPTIDASE M20 FAMILY MEMBER"/>
    <property type="match status" value="1"/>
</dbReference>
<dbReference type="AlphaFoldDB" id="A0A085U0N5"/>
<dbReference type="SUPFAM" id="SSF53187">
    <property type="entry name" value="Zn-dependent exopeptidases"/>
    <property type="match status" value="1"/>
</dbReference>
<comment type="cofactor">
    <cofactor evidence="3">
        <name>Mn(2+)</name>
        <dbReference type="ChEBI" id="CHEBI:29035"/>
    </cofactor>
    <text evidence="3">The Mn(2+) ion enhances activity.</text>
</comment>
<dbReference type="GO" id="GO:0046872">
    <property type="term" value="F:metal ion binding"/>
    <property type="evidence" value="ECO:0007669"/>
    <property type="project" value="UniProtKB-KW"/>
</dbReference>
<evidence type="ECO:0000256" key="1">
    <source>
        <dbReference type="ARBA" id="ARBA00006153"/>
    </source>
</evidence>
<dbReference type="PIRSF" id="PIRSF005962">
    <property type="entry name" value="Pept_M20D_amidohydro"/>
    <property type="match status" value="1"/>
</dbReference>